<proteinExistence type="predicted"/>
<dbReference type="PANTHER" id="PTHR33244:SF3">
    <property type="entry name" value="PEPTIDASE A2 DOMAIN-CONTAINING PROTEIN"/>
    <property type="match status" value="1"/>
</dbReference>
<reference evidence="2 3" key="1">
    <citation type="submission" date="2018-10" db="EMBL/GenBank/DDBJ databases">
        <title>Genome assembly for a Yunnan-Guizhou Plateau 3E fish, Anabarilius grahami (Regan), and its evolutionary and genetic applications.</title>
        <authorList>
            <person name="Jiang W."/>
        </authorList>
    </citation>
    <scope>NUCLEOTIDE SEQUENCE [LARGE SCALE GENOMIC DNA]</scope>
    <source>
        <strain evidence="2">AG-KIZ</strain>
        <tissue evidence="2">Muscle</tissue>
    </source>
</reference>
<keyword evidence="3" id="KW-1185">Reference proteome</keyword>
<dbReference type="EMBL" id="RJVU01060871">
    <property type="protein sequence ID" value="ROJ43274.1"/>
    <property type="molecule type" value="Genomic_DNA"/>
</dbReference>
<name>A0A3N0XUF5_ANAGA</name>
<gene>
    <name evidence="2" type="ORF">DPX16_23765</name>
</gene>
<organism evidence="2 3">
    <name type="scientific">Anabarilius grahami</name>
    <name type="common">Kanglang fish</name>
    <name type="synonym">Barilius grahami</name>
    <dbReference type="NCBI Taxonomy" id="495550"/>
    <lineage>
        <taxon>Eukaryota</taxon>
        <taxon>Metazoa</taxon>
        <taxon>Chordata</taxon>
        <taxon>Craniata</taxon>
        <taxon>Vertebrata</taxon>
        <taxon>Euteleostomi</taxon>
        <taxon>Actinopterygii</taxon>
        <taxon>Neopterygii</taxon>
        <taxon>Teleostei</taxon>
        <taxon>Ostariophysi</taxon>
        <taxon>Cypriniformes</taxon>
        <taxon>Xenocyprididae</taxon>
        <taxon>Xenocypridinae</taxon>
        <taxon>Xenocypridinae incertae sedis</taxon>
        <taxon>Anabarilius</taxon>
    </lineage>
</organism>
<evidence type="ECO:0000313" key="2">
    <source>
        <dbReference type="EMBL" id="ROJ43274.1"/>
    </source>
</evidence>
<dbReference type="AlphaFoldDB" id="A0A3N0XUF5"/>
<feature type="compositionally biased region" description="Polar residues" evidence="1">
    <location>
        <begin position="100"/>
        <end position="111"/>
    </location>
</feature>
<evidence type="ECO:0000313" key="3">
    <source>
        <dbReference type="Proteomes" id="UP000281406"/>
    </source>
</evidence>
<feature type="compositionally biased region" description="Basic residues" evidence="1">
    <location>
        <begin position="118"/>
        <end position="130"/>
    </location>
</feature>
<dbReference type="OrthoDB" id="775972at2759"/>
<accession>A0A3N0XUF5</accession>
<feature type="region of interest" description="Disordered" evidence="1">
    <location>
        <begin position="59"/>
        <end position="130"/>
    </location>
</feature>
<dbReference type="PANTHER" id="PTHR33244">
    <property type="entry name" value="INTEGRASE CATALYTIC DOMAIN-CONTAINING PROTEIN-RELATED"/>
    <property type="match status" value="1"/>
</dbReference>
<protein>
    <submittedName>
        <fullName evidence="2">Uncharacterized protein</fullName>
    </submittedName>
</protein>
<dbReference type="Proteomes" id="UP000281406">
    <property type="component" value="Unassembled WGS sequence"/>
</dbReference>
<comment type="caution">
    <text evidence="2">The sequence shown here is derived from an EMBL/GenBank/DDBJ whole genome shotgun (WGS) entry which is preliminary data.</text>
</comment>
<sequence length="130" mass="14797">MTRGARHLPGFKPGDYVRVQENAQWKPAKVVEVCETPRSYIVESNGQQLRRNRRHLIQTREQQQKSITDDSEQDCITQLPPTGEEGSNELDAQSGAVTEPSVNIQSNTEPSITEARYPKRVRKPPMRLDL</sequence>
<evidence type="ECO:0000256" key="1">
    <source>
        <dbReference type="SAM" id="MobiDB-lite"/>
    </source>
</evidence>